<evidence type="ECO:0000256" key="3">
    <source>
        <dbReference type="ARBA" id="ARBA00022553"/>
    </source>
</evidence>
<dbReference type="Gene3D" id="1.10.1200.10">
    <property type="entry name" value="ACP-like"/>
    <property type="match status" value="3"/>
</dbReference>
<keyword evidence="3" id="KW-0597">Phosphoprotein</keyword>
<dbReference type="SMART" id="SM00823">
    <property type="entry name" value="PKS_PP"/>
    <property type="match status" value="4"/>
</dbReference>
<dbReference type="SUPFAM" id="SSF52777">
    <property type="entry name" value="CoA-dependent acyltransferases"/>
    <property type="match status" value="9"/>
</dbReference>
<keyword evidence="7" id="KW-1185">Reference proteome</keyword>
<accession>A0A9X3D3I6</accession>
<dbReference type="InterPro" id="IPR009081">
    <property type="entry name" value="PP-bd_ACP"/>
</dbReference>
<dbReference type="Proteomes" id="UP001143347">
    <property type="component" value="Unassembled WGS sequence"/>
</dbReference>
<feature type="domain" description="Carrier" evidence="5">
    <location>
        <begin position="1004"/>
        <end position="1079"/>
    </location>
</feature>
<feature type="compositionally biased region" description="Polar residues" evidence="4">
    <location>
        <begin position="2159"/>
        <end position="2176"/>
    </location>
</feature>
<dbReference type="FunFam" id="3.40.50.12780:FF:000012">
    <property type="entry name" value="Non-ribosomal peptide synthetase"/>
    <property type="match status" value="1"/>
</dbReference>
<evidence type="ECO:0000259" key="5">
    <source>
        <dbReference type="PROSITE" id="PS50075"/>
    </source>
</evidence>
<evidence type="ECO:0000256" key="1">
    <source>
        <dbReference type="ARBA" id="ARBA00001957"/>
    </source>
</evidence>
<proteinExistence type="predicted"/>
<dbReference type="GO" id="GO:0005737">
    <property type="term" value="C:cytoplasm"/>
    <property type="evidence" value="ECO:0007669"/>
    <property type="project" value="TreeGrafter"/>
</dbReference>
<dbReference type="SUPFAM" id="SSF47336">
    <property type="entry name" value="ACP-like"/>
    <property type="match status" value="4"/>
</dbReference>
<dbReference type="SUPFAM" id="SSF56801">
    <property type="entry name" value="Acetyl-CoA synthetase-like"/>
    <property type="match status" value="4"/>
</dbReference>
<dbReference type="PROSITE" id="PS00012">
    <property type="entry name" value="PHOSPHOPANTETHEINE"/>
    <property type="match status" value="3"/>
</dbReference>
<dbReference type="GO" id="GO:0043041">
    <property type="term" value="P:amino acid activation for nonribosomal peptide biosynthetic process"/>
    <property type="evidence" value="ECO:0007669"/>
    <property type="project" value="TreeGrafter"/>
</dbReference>
<dbReference type="FunFam" id="3.40.50.980:FF:000002">
    <property type="entry name" value="Enterobactin synthetase component F"/>
    <property type="match status" value="1"/>
</dbReference>
<gene>
    <name evidence="6" type="ORF">OSB52_09880</name>
</gene>
<dbReference type="NCBIfam" id="TIGR01733">
    <property type="entry name" value="AA-adenyl-dom"/>
    <property type="match status" value="4"/>
</dbReference>
<evidence type="ECO:0000313" key="7">
    <source>
        <dbReference type="Proteomes" id="UP001143347"/>
    </source>
</evidence>
<feature type="domain" description="Carrier" evidence="5">
    <location>
        <begin position="4293"/>
        <end position="4370"/>
    </location>
</feature>
<feature type="region of interest" description="Disordered" evidence="4">
    <location>
        <begin position="2321"/>
        <end position="2358"/>
    </location>
</feature>
<dbReference type="InterPro" id="IPR020806">
    <property type="entry name" value="PKS_PP-bd"/>
</dbReference>
<dbReference type="Gene3D" id="3.30.300.30">
    <property type="match status" value="4"/>
</dbReference>
<dbReference type="Pfam" id="PF00501">
    <property type="entry name" value="AMP-binding"/>
    <property type="match status" value="4"/>
</dbReference>
<dbReference type="NCBIfam" id="NF003417">
    <property type="entry name" value="PRK04813.1"/>
    <property type="match status" value="4"/>
</dbReference>
<dbReference type="FunFam" id="3.40.50.980:FF:000001">
    <property type="entry name" value="Non-ribosomal peptide synthetase"/>
    <property type="match status" value="2"/>
</dbReference>
<dbReference type="GO" id="GO:0008610">
    <property type="term" value="P:lipid biosynthetic process"/>
    <property type="evidence" value="ECO:0007669"/>
    <property type="project" value="UniProtKB-ARBA"/>
</dbReference>
<dbReference type="InterPro" id="IPR029058">
    <property type="entry name" value="AB_hydrolase_fold"/>
</dbReference>
<dbReference type="PROSITE" id="PS00455">
    <property type="entry name" value="AMP_BINDING"/>
    <property type="match status" value="4"/>
</dbReference>
<dbReference type="InterPro" id="IPR000873">
    <property type="entry name" value="AMP-dep_synth/lig_dom"/>
</dbReference>
<dbReference type="PROSITE" id="PS50075">
    <property type="entry name" value="CARRIER"/>
    <property type="match status" value="4"/>
</dbReference>
<feature type="compositionally biased region" description="Basic and acidic residues" evidence="4">
    <location>
        <begin position="3508"/>
        <end position="3518"/>
    </location>
</feature>
<dbReference type="Gene3D" id="3.40.50.12780">
    <property type="entry name" value="N-terminal domain of ligase-like"/>
    <property type="match status" value="1"/>
</dbReference>
<reference evidence="6" key="1">
    <citation type="submission" date="2022-10" db="EMBL/GenBank/DDBJ databases">
        <title>WGS of marine actinomycetes from Thailand.</title>
        <authorList>
            <person name="Thawai C."/>
        </authorList>
    </citation>
    <scope>NUCLEOTIDE SEQUENCE</scope>
    <source>
        <strain evidence="6">SW21</strain>
    </source>
</reference>
<dbReference type="Pfam" id="PF00668">
    <property type="entry name" value="Condensation"/>
    <property type="match status" value="5"/>
</dbReference>
<dbReference type="GO" id="GO:0031177">
    <property type="term" value="F:phosphopantetheine binding"/>
    <property type="evidence" value="ECO:0007669"/>
    <property type="project" value="InterPro"/>
</dbReference>
<comment type="cofactor">
    <cofactor evidence="1">
        <name>pantetheine 4'-phosphate</name>
        <dbReference type="ChEBI" id="CHEBI:47942"/>
    </cofactor>
</comment>
<feature type="domain" description="Carrier" evidence="5">
    <location>
        <begin position="3207"/>
        <end position="3283"/>
    </location>
</feature>
<dbReference type="Gene3D" id="3.30.559.30">
    <property type="entry name" value="Nonribosomal peptide synthetase, condensation domain"/>
    <property type="match status" value="4"/>
</dbReference>
<dbReference type="InterPro" id="IPR036736">
    <property type="entry name" value="ACP-like_sf"/>
</dbReference>
<evidence type="ECO:0000256" key="4">
    <source>
        <dbReference type="SAM" id="MobiDB-lite"/>
    </source>
</evidence>
<dbReference type="GO" id="GO:0003824">
    <property type="term" value="F:catalytic activity"/>
    <property type="evidence" value="ECO:0007669"/>
    <property type="project" value="InterPro"/>
</dbReference>
<dbReference type="InterPro" id="IPR006162">
    <property type="entry name" value="Ppantetheine_attach_site"/>
</dbReference>
<feature type="region of interest" description="Disordered" evidence="4">
    <location>
        <begin position="3499"/>
        <end position="3522"/>
    </location>
</feature>
<dbReference type="CDD" id="cd17646">
    <property type="entry name" value="A_NRPS_AB3403-like"/>
    <property type="match status" value="1"/>
</dbReference>
<dbReference type="Gene3D" id="3.40.50.1820">
    <property type="entry name" value="alpha/beta hydrolase"/>
    <property type="match status" value="1"/>
</dbReference>
<dbReference type="InterPro" id="IPR001031">
    <property type="entry name" value="Thioesterase"/>
</dbReference>
<dbReference type="EMBL" id="JAPKFM010000008">
    <property type="protein sequence ID" value="MCX2964398.1"/>
    <property type="molecule type" value="Genomic_DNA"/>
</dbReference>
<dbReference type="InterPro" id="IPR010071">
    <property type="entry name" value="AA_adenyl_dom"/>
</dbReference>
<keyword evidence="2" id="KW-0596">Phosphopantetheine</keyword>
<dbReference type="Pfam" id="PF00975">
    <property type="entry name" value="Thioesterase"/>
    <property type="match status" value="1"/>
</dbReference>
<dbReference type="InterPro" id="IPR042099">
    <property type="entry name" value="ANL_N_sf"/>
</dbReference>
<dbReference type="Gene3D" id="3.30.559.10">
    <property type="entry name" value="Chloramphenicol acetyltransferase-like domain"/>
    <property type="match status" value="4"/>
</dbReference>
<evidence type="ECO:0000256" key="2">
    <source>
        <dbReference type="ARBA" id="ARBA00022450"/>
    </source>
</evidence>
<dbReference type="Gene3D" id="3.40.50.980">
    <property type="match status" value="6"/>
</dbReference>
<feature type="region of interest" description="Disordered" evidence="4">
    <location>
        <begin position="2153"/>
        <end position="2186"/>
    </location>
</feature>
<dbReference type="PANTHER" id="PTHR45527:SF1">
    <property type="entry name" value="FATTY ACID SYNTHASE"/>
    <property type="match status" value="1"/>
</dbReference>
<dbReference type="PANTHER" id="PTHR45527">
    <property type="entry name" value="NONRIBOSOMAL PEPTIDE SYNTHETASE"/>
    <property type="match status" value="1"/>
</dbReference>
<dbReference type="Pfam" id="PF00550">
    <property type="entry name" value="PP-binding"/>
    <property type="match status" value="4"/>
</dbReference>
<protein>
    <submittedName>
        <fullName evidence="6">Amino acid adenylation domain-containing protein</fullName>
    </submittedName>
</protein>
<dbReference type="InterPro" id="IPR025110">
    <property type="entry name" value="AMP-bd_C"/>
</dbReference>
<sequence>MTAAQRGIYYAQQLDPDVPMAVAAFAEFRDTVDGDIMQRAVAVTCDETESGLLRLVDAGDDEPHVVVDRTRTVTLGRRDFSAADDPRAAAMTWIDEHRSQVTDLFTDPLLETYLLRLGDRHHIWYCWGHHLAFDGYAAMYMMLRVAQHYTAIVDGDEAPPADIASMADIAALDAEYRSSDQFARDRAHWAATLLDDAHAGGDSGQLPEITSLSSATAAAAPTATVRAHTLPRALVDRIRARATEHGVRAASVITAAVAAYLARLNDRDTTMLSLPMAARDRDILRTSAGLTSNVVPVRARIDGGAQPVSVADLLGSVNREIKQAVRHQKFRHEDITGDVLGAAGGRRGFFGPMVNVMLFFEHIDFGTLRGELNVLSTGPVEDASVNVYDGFTGGMRLDLEANPNVYSPWEIRTHHGRIVEFLERFVTADPATAVGDLAVMGDEEARTVAHTAIGEPVDLGDTTLLDLLSDAAGRHGRRAALLDDSPVSDSPVSEYTVSESPVSEYTDHIGATIGQLSYAELTARAEAVAAGLRARGVGPESVVGVALPRSIDQVVALHATIRAGGAFLPIDPDEPAERLGHIMSTARPTLVIGALGRPQTTDPTVETVTLSGLADHSAAPAVTTRAARRRVRDSLRGDHPAYVLFTSGSTGKPKGVMISHRAIVNRLRWMQSRYTLTPDDRVLQKTPATFDVSVWEFFWPLVSGASLVIPRPDGHRDPWYLRDVIAATQITTVHFVPSMLSTFSAAHGDDAAATHDDLGSLRQIFTSGEALTPETVGATATLTDAPIHNLYGPTEAAIDVTFHDRCATDDSTVPIGTPVWNTAAYVLDHRLRPQPIGAVGELYLSGVQLARGYTGRADLTAGRFVADPHGGGDRLYRTGDLVRRRPDGELEYLGRSDSQVKIRGQRVELGEVEAALSTLSGVRSAAVLIRDDVVAGEQTLVGYVIGDNDLGDRDLRVELGDRLPEHMIPTAIVVLDELPTTPNGKLDRRALPAPAYRDAGEYVAPTAPLDALVADTVSAVLGVDRISMTDSFFDIGGNSLSATRVAARLTRSTGHRVGIRTLFDAKDIAGIADAVRSLGVDETVLADAPAPDVATADIASADLPAGPVPLSPAATRLWLTNRMETTDAATYNIPFTVRLVGELDTDALAEAMRDVVARHEPLRTRVTEHAGTPYADVIDAADVDLRVPVLDAEAASPVTEFASAPFDLAADLPIRARIIRTGDADHHLTVVIHHIAADGWSLAPLATDLAQAYRARRDGAAPDFVALPLTYSQVSARRHAQLADTVAEDLGFWSAELADAPRETELPFDRPRPRVPDATGGLLHAGLEPAVHQKVRDIAEAHGSTVFMVCHALVATLLRSMSQTSDISVGTPVSGRGDAEVDAMVGMFVNTVVLRTDVAKDSSFAELLTHVRDRDLAAFEHADLPFDRLVTELNPDRGNSHPLFQVSVALEDSSAIDVDFAGLAATASRIDTGHTKFDLQFTFTEHRAADGGPGGMSIELGYAAALFDRSTITGLSTRLRRLITAVLADPQVTIGDVSLLEPIERLDLVPAVGAGKRPVEHLSRILTTAVDAEPHRVAVTDGTRALTYSELDAAANRLARLLLTLGAGPERFVAVSMPRGVDWIVTLWAIARTGAAWVPVDPEYPAERIAFMIDDSGAELVVTTRDSDPGVERAHTVLLDDDGIRAELDELDATAPTDTDRHAPLDVDHPAYLIYTSGTTGTPKGVVVNHRGIADFAAEEVRAFGLSPESRTLQLASPSFDASVLELLMAVSAAATMHVAPSGVVGGRELAELLRAHRITHAFLTPSLLSTMDPDELPDLRTLVIGGEHPNPEVVRRWSARRALFNAYGPTETTVVATMSGEIDPGDEILTIGRPIRGIAAMVLDERLQPVAPGSVGELYIAGPHLARGYHGVRPLTSKRFVANPYGDPGDRMYRTGDLVRWTSDTPEPTGRRLEFRGRADHQIKIRGHRIELGEIDAALVNDDLVTAAVATTVGAPSTARLVAYVTLTVAARDAGGNVTADIRARLAQRLPRHMIPSAIIELDEIPTTPIGKVDLRALPDPASLGIDTDTSYVAPRTAAERSVAALLAEQLGLDVSEIGRDHDFFDLGGNSLSATQLVGGLEQIAGRRVSVREVFEHSTVAAMARLAADVGDRAPAGSGTTDSNPVDQATDTHPLSQLRHDPDAVVAPGPAQQQLWFLNRLARDEQAGGEAGGTEMSASAYNIAFALDLRGDLDVEALGGAVRHAVARHEPLRTVYPEHDGRPVMEIRSADEVVSAFTTVVTDDAGADADAAVLARRGFDLTTEAPIRIALHRIENGRDGGALRDTQLAPRSSGASETDTRLAPRSSPTSKSGEQHHKLTIVVHHIAADGWSMTPLARDIAEAYADLRAGRSPAQRPLSVGYRDYLRWQAENLGVDPQRGLSIDAHGIDGQDGTRQAELADWWRRELDGIDTAPVLLPDHVEGADDEPHTGVMDVAFDTGLRSSLRDLADGKATDFMTVHTVFAALLHRLHSDPDVHVTGDRADVVIGTPVAGRNDPRLSDLVGMFVNSVVLRTPIDGSATFGELLDTVRRCDLEALSQADLPFEQVVAAVNPPRNGRHPLFGVVLAFDAETTDGRTPSGPMLELDGLAVEAQEVDTGSARFDLELRIRGDRARFTYAGDVLSRERVRRIADAFVSLARQIVADPDRRIDDHVLGVQPEVAAPTTQPRHLADILEACAHEHPARTAIEAGTDSIDYRDLDERSAAWARHLIDLGIGTDDVIAIALERSIESVVAVWAVAKAGAAALPIDPGYPADRVTHMLADSGAILGITAAAHFGTLPHHLWWIGPEALDSGRGTSRVTARGPRHIDSAAYVIYTSGSTGTPKGVCVTHRGLAAFAASQRELYQVTPESRTLHFASPSFDAAMLELLLAVEAGATMVIAPPTVYGGDELVDLLDTQAVTHAFITPAALSAAGPRELPALQTLGVGGEASPPELVARWAPGRRYLNCYGPTETTIVATMSRPLTPGDEITIGTPVDDATALVLDHRLRPVADRVPGELYLVGPGVARGYLNRTEATTTRFVAAPGGSGTVMYRTGDIVSRRGDGALIYHGRTDNQVKVRGFRIELDEVDAALGRHRAVDWAGTLVVGSGAEAALAAYVTLRDDLAAGDRPEGADILDTVRGRLPAQMVPASVTVIDQIPLTRNGKLDRAALPTPNRHRRSVPGRAPASAAEHVVARVIAEVLGHDEVAADDDFFALGGTSLQATTVTSRLNHLHRGEPLRVREVFDHPRIADLADRVDIDPERAEVDVTPAAPAGPPAERPSTVPLAPVQRRLWSITRATPDSVQYTIPLALRLHGELSVDALRGALTDVVSRHTALRTVYPIRDGRPVGVVLDEPADVIGALRVHRHADPSGVADELAARPFDLTLDAPLRVAVAAAGTGEHVLVLAVHHIAADGASLPVLVGDLLTAYRERIDGRTDPWPPADVDFRDYAQRVGDDRPEDQVAYWVNRLAGAPTETTLPVSDGGTDRDRRIEGDRTDDDSGAVTTVAFDDDVRSGLADFVRDHHTTAFSVLHTALTILLHRMGLGRDLVIGTPVANRSPRSGTDLDFSRVVGMFVNTLALRTQIEPSGSVADLVAAVRDDDLAALDNRDVPFDDVVSEVNPPREAGRHPLFQIALSVHDFADGIDGTSLSVDTGLDVDVSEVDTGTAKFDLQFTVTGMSPDADNAALEVSYAAARYRRDEVEMLVMRLMRVLRAMLCDPQRLVGDIRVTDPLEVARLSPMTGPTPAAPATFDALLDEAVRRNPDGCAAITEDASITYAELDARANRLARVLLGRGIGADPASVDLAAAEPVVAMAVPRSIDALVAIWAIVRSGAAYVPIDPTYPADRIAHMLADSGARLVVTTEQARSSVPTDAGTPVVVLDDPAVRTRIGHSSPAPLGPGERIAPIRTDQLAYMIYTSGSTGRPKGVLVPHSGLRAVRDELRDRMAPNMSSRVLHFASPSFDASVLEFLMAAAGASALVIAPTDVYGGKPLSDFIDRHGVTHAFITPAAVATMDPHAVPTLASLAIGGEAFGAELVRRWAPGRTVINVYGPTETTVITTGSDELDADTELTIGTPNNGVGALVLDERLHPVPPGVTGELYLVGGQVTRGYHGRPQLTSTKFVPAPMVAGPSHAGNRMYRTGDLACWTADNRLRYVGRDDDQVQIRGFRVELGEIDDALAAAPTVDFAATIIDGADHEGSGPPMIRSYVTAADGQTPDVDELRRQVATVLPRHMVPSSITVLEAIPLTPVGKLDRRALPQPEIVSRSRAPRPGTEATVAAVFAEVLEIDDDAVGAEEGFFDLGGNSLMATTVTTRLSERFGRDVNAGILFGAPTPAELATVIDDADNSTGMVDPFATLLPLRRPAAGGDAHTGDDSPLFVVHPAIGLSWSFTSLLPHIDRGRAVYGLQNPMLSGGRAPESITELAAHYVQLIRSVAPQGPYRLLGWSLGGLIAQEMAVQLSESGDVVDELTLLDSFVVADRPGFDRTPSVAELMAEFGLDIDTDDGQEPSIAHAWESVRNAGGPLSGLSEHEFAAVHRTFLAATPLAADWRPRTYAGDARFVTATADPPPGGPAVDDWAGRITGTVREFVVDCSHARMLLPANVTAYAAAVDGSVTSDRSADPGRPNDQ</sequence>
<dbReference type="FunFam" id="3.30.300.30:FF:000010">
    <property type="entry name" value="Enterobactin synthetase component F"/>
    <property type="match status" value="1"/>
</dbReference>
<dbReference type="FunFam" id="2.30.38.10:FF:000001">
    <property type="entry name" value="Non-ribosomal peptide synthetase PvdI"/>
    <property type="match status" value="1"/>
</dbReference>
<organism evidence="6 7">
    <name type="scientific">Gordonia aquimaris</name>
    <dbReference type="NCBI Taxonomy" id="2984863"/>
    <lineage>
        <taxon>Bacteria</taxon>
        <taxon>Bacillati</taxon>
        <taxon>Actinomycetota</taxon>
        <taxon>Actinomycetes</taxon>
        <taxon>Mycobacteriales</taxon>
        <taxon>Gordoniaceae</taxon>
        <taxon>Gordonia</taxon>
    </lineage>
</organism>
<dbReference type="InterPro" id="IPR001242">
    <property type="entry name" value="Condensation_dom"/>
</dbReference>
<feature type="domain" description="Carrier" evidence="5">
    <location>
        <begin position="2075"/>
        <end position="2152"/>
    </location>
</feature>
<comment type="caution">
    <text evidence="6">The sequence shown here is derived from an EMBL/GenBank/DDBJ whole genome shotgun (WGS) entry which is preliminary data.</text>
</comment>
<dbReference type="InterPro" id="IPR023213">
    <property type="entry name" value="CAT-like_dom_sf"/>
</dbReference>
<dbReference type="InterPro" id="IPR045851">
    <property type="entry name" value="AMP-bd_C_sf"/>
</dbReference>
<dbReference type="GO" id="GO:0044550">
    <property type="term" value="P:secondary metabolite biosynthetic process"/>
    <property type="evidence" value="ECO:0007669"/>
    <property type="project" value="UniProtKB-ARBA"/>
</dbReference>
<name>A0A9X3D3I6_9ACTN</name>
<dbReference type="CDD" id="cd19540">
    <property type="entry name" value="LCL_NRPS-like"/>
    <property type="match status" value="1"/>
</dbReference>
<dbReference type="Pfam" id="PF13193">
    <property type="entry name" value="AMP-binding_C"/>
    <property type="match status" value="4"/>
</dbReference>
<dbReference type="Gene3D" id="2.30.38.10">
    <property type="entry name" value="Luciferase, Domain 3"/>
    <property type="match status" value="3"/>
</dbReference>
<evidence type="ECO:0000313" key="6">
    <source>
        <dbReference type="EMBL" id="MCX2964398.1"/>
    </source>
</evidence>
<dbReference type="SUPFAM" id="SSF53474">
    <property type="entry name" value="alpha/beta-Hydrolases"/>
    <property type="match status" value="1"/>
</dbReference>
<dbReference type="InterPro" id="IPR020845">
    <property type="entry name" value="AMP-binding_CS"/>
</dbReference>